<keyword evidence="2" id="KW-0862">Zinc</keyword>
<comment type="cofactor">
    <cofactor evidence="2">
        <name>Zn(2+)</name>
        <dbReference type="ChEBI" id="CHEBI:29105"/>
    </cofactor>
    <text evidence="2">Binds 2 Zn(2+) ions.</text>
</comment>
<evidence type="ECO:0000256" key="2">
    <source>
        <dbReference type="PIRSR" id="PIRSR601952-2"/>
    </source>
</evidence>
<keyword evidence="2" id="KW-0460">Magnesium</keyword>
<dbReference type="Gene3D" id="3.40.720.10">
    <property type="entry name" value="Alkaline Phosphatase, subunit A"/>
    <property type="match status" value="1"/>
</dbReference>
<dbReference type="EC" id="3.1.3.1" evidence="1"/>
<dbReference type="Proteomes" id="UP000288716">
    <property type="component" value="Unassembled WGS sequence"/>
</dbReference>
<dbReference type="STRING" id="299467.A0A443RVV9"/>
<feature type="binding site" evidence="2">
    <location>
        <position position="131"/>
    </location>
    <ligand>
        <name>Zn(2+)</name>
        <dbReference type="ChEBI" id="CHEBI:29105"/>
        <label>2</label>
    </ligand>
</feature>
<keyword evidence="4" id="KW-1185">Reference proteome</keyword>
<evidence type="ECO:0000256" key="1">
    <source>
        <dbReference type="ARBA" id="ARBA00012647"/>
    </source>
</evidence>
<comment type="cofactor">
    <cofactor evidence="2">
        <name>Mg(2+)</name>
        <dbReference type="ChEBI" id="CHEBI:18420"/>
    </cofactor>
    <text evidence="2">Binds 1 Mg(2+) ion.</text>
</comment>
<keyword evidence="2" id="KW-0479">Metal-binding</keyword>
<dbReference type="InterPro" id="IPR001952">
    <property type="entry name" value="Alkaline_phosphatase"/>
</dbReference>
<dbReference type="VEuPathDB" id="VectorBase:LDEU012538"/>
<dbReference type="SMART" id="SM00098">
    <property type="entry name" value="alkPPc"/>
    <property type="match status" value="1"/>
</dbReference>
<organism evidence="3 4">
    <name type="scientific">Leptotrombidium deliense</name>
    <dbReference type="NCBI Taxonomy" id="299467"/>
    <lineage>
        <taxon>Eukaryota</taxon>
        <taxon>Metazoa</taxon>
        <taxon>Ecdysozoa</taxon>
        <taxon>Arthropoda</taxon>
        <taxon>Chelicerata</taxon>
        <taxon>Arachnida</taxon>
        <taxon>Acari</taxon>
        <taxon>Acariformes</taxon>
        <taxon>Trombidiformes</taxon>
        <taxon>Prostigmata</taxon>
        <taxon>Anystina</taxon>
        <taxon>Parasitengona</taxon>
        <taxon>Trombiculoidea</taxon>
        <taxon>Trombiculidae</taxon>
        <taxon>Leptotrombidium</taxon>
    </lineage>
</organism>
<name>A0A443RVV9_9ACAR</name>
<evidence type="ECO:0000313" key="4">
    <source>
        <dbReference type="Proteomes" id="UP000288716"/>
    </source>
</evidence>
<comment type="caution">
    <text evidence="3">The sequence shown here is derived from an EMBL/GenBank/DDBJ whole genome shotgun (WGS) entry which is preliminary data.</text>
</comment>
<feature type="binding site" evidence="2">
    <location>
        <position position="26"/>
    </location>
    <ligand>
        <name>Zn(2+)</name>
        <dbReference type="ChEBI" id="CHEBI:29105"/>
        <label>2</label>
    </ligand>
</feature>
<dbReference type="InterPro" id="IPR017850">
    <property type="entry name" value="Alkaline_phosphatase_core_sf"/>
</dbReference>
<dbReference type="AlphaFoldDB" id="A0A443RVV9"/>
<dbReference type="OrthoDB" id="5818554at2759"/>
<dbReference type="SUPFAM" id="SSF53649">
    <property type="entry name" value="Alkaline phosphatase-like"/>
    <property type="match status" value="1"/>
</dbReference>
<dbReference type="PANTHER" id="PTHR11596:SF91">
    <property type="entry name" value="ALKALINE PHOSPHATASE-RELATED"/>
    <property type="match status" value="1"/>
</dbReference>
<accession>A0A443RVV9</accession>
<feature type="binding site" evidence="2">
    <location>
        <position position="68"/>
    </location>
    <ligand>
        <name>Zn(2+)</name>
        <dbReference type="ChEBI" id="CHEBI:29105"/>
        <label>2</label>
    </ligand>
</feature>
<feature type="binding site" evidence="2">
    <location>
        <position position="30"/>
    </location>
    <ligand>
        <name>Zn(2+)</name>
        <dbReference type="ChEBI" id="CHEBI:29105"/>
        <label>2</label>
    </ligand>
</feature>
<feature type="binding site" evidence="2">
    <location>
        <position position="21"/>
    </location>
    <ligand>
        <name>Mg(2+)</name>
        <dbReference type="ChEBI" id="CHEBI:18420"/>
    </ligand>
</feature>
<reference evidence="3 4" key="1">
    <citation type="journal article" date="2018" name="Gigascience">
        <title>Genomes of trombidid mites reveal novel predicted allergens and laterally-transferred genes associated with secondary metabolism.</title>
        <authorList>
            <person name="Dong X."/>
            <person name="Chaisiri K."/>
            <person name="Xia D."/>
            <person name="Armstrong S.D."/>
            <person name="Fang Y."/>
            <person name="Donnelly M.J."/>
            <person name="Kadowaki T."/>
            <person name="McGarry J.W."/>
            <person name="Darby A.C."/>
            <person name="Makepeace B.L."/>
        </authorList>
    </citation>
    <scope>NUCLEOTIDE SEQUENCE [LARGE SCALE GENOMIC DNA]</scope>
    <source>
        <strain evidence="3">UoL-UT</strain>
    </source>
</reference>
<feature type="binding site" evidence="2">
    <location>
        <position position="67"/>
    </location>
    <ligand>
        <name>Zn(2+)</name>
        <dbReference type="ChEBI" id="CHEBI:29105"/>
        <label>2</label>
    </ligand>
</feature>
<protein>
    <recommendedName>
        <fullName evidence="1">alkaline phosphatase</fullName>
        <ecNumber evidence="1">3.1.3.1</ecNumber>
    </recommendedName>
</protein>
<dbReference type="GO" id="GO:0004035">
    <property type="term" value="F:alkaline phosphatase activity"/>
    <property type="evidence" value="ECO:0007669"/>
    <property type="project" value="UniProtKB-EC"/>
</dbReference>
<dbReference type="GO" id="GO:0046872">
    <property type="term" value="F:metal ion binding"/>
    <property type="evidence" value="ECO:0007669"/>
    <property type="project" value="UniProtKB-KW"/>
</dbReference>
<dbReference type="Pfam" id="PF00245">
    <property type="entry name" value="Alk_phosphatase"/>
    <property type="match status" value="1"/>
</dbReference>
<dbReference type="PANTHER" id="PTHR11596">
    <property type="entry name" value="ALKALINE PHOSPHATASE"/>
    <property type="match status" value="1"/>
</dbReference>
<proteinExistence type="predicted"/>
<feature type="non-terminal residue" evidence="3">
    <location>
        <position position="164"/>
    </location>
</feature>
<dbReference type="EMBL" id="NCKV01025508">
    <property type="protein sequence ID" value="RWS19502.1"/>
    <property type="molecule type" value="Genomic_DNA"/>
</dbReference>
<sequence>MVEKSICILRKNNNGFFMFVEGGRIDHAHHVNQAKKALDETYQFNKAIEKALAMVNTSETLIIVAADHSHSLTINGYQHSGGDILGSTFGNYTTLLYGNGPGYYRDKLATSDSADKEYQQTSAAYKQFSAHSGEDVPVYATGPGSQFLSGVFDQTFIPYVVSVS</sequence>
<gene>
    <name evidence="3" type="ORF">B4U80_11416</name>
</gene>
<evidence type="ECO:0000313" key="3">
    <source>
        <dbReference type="EMBL" id="RWS19502.1"/>
    </source>
</evidence>